<accession>A0AAU9PK36</accession>
<protein>
    <submittedName>
        <fullName evidence="1">Uncharacterized protein</fullName>
    </submittedName>
</protein>
<sequence length="94" mass="11008">MNLYTLSPFTFFSFNLTSWSRTTHSPHQRSSVQLITSFKDGIIKTLFTMINMTSRLLERGFLLIGNFFSHLQVVLAYCHQSTYMSKSREYVLIE</sequence>
<dbReference type="AlphaFoldDB" id="A0AAU9PK36"/>
<evidence type="ECO:0000313" key="2">
    <source>
        <dbReference type="Proteomes" id="UP001157418"/>
    </source>
</evidence>
<dbReference type="Proteomes" id="UP001157418">
    <property type="component" value="Unassembled WGS sequence"/>
</dbReference>
<keyword evidence="2" id="KW-1185">Reference proteome</keyword>
<comment type="caution">
    <text evidence="1">The sequence shown here is derived from an EMBL/GenBank/DDBJ whole genome shotgun (WGS) entry which is preliminary data.</text>
</comment>
<organism evidence="1 2">
    <name type="scientific">Lactuca virosa</name>
    <dbReference type="NCBI Taxonomy" id="75947"/>
    <lineage>
        <taxon>Eukaryota</taxon>
        <taxon>Viridiplantae</taxon>
        <taxon>Streptophyta</taxon>
        <taxon>Embryophyta</taxon>
        <taxon>Tracheophyta</taxon>
        <taxon>Spermatophyta</taxon>
        <taxon>Magnoliopsida</taxon>
        <taxon>eudicotyledons</taxon>
        <taxon>Gunneridae</taxon>
        <taxon>Pentapetalae</taxon>
        <taxon>asterids</taxon>
        <taxon>campanulids</taxon>
        <taxon>Asterales</taxon>
        <taxon>Asteraceae</taxon>
        <taxon>Cichorioideae</taxon>
        <taxon>Cichorieae</taxon>
        <taxon>Lactucinae</taxon>
        <taxon>Lactuca</taxon>
    </lineage>
</organism>
<gene>
    <name evidence="1" type="ORF">LVIROSA_LOCUS35794</name>
</gene>
<reference evidence="1 2" key="1">
    <citation type="submission" date="2022-01" db="EMBL/GenBank/DDBJ databases">
        <authorList>
            <person name="Xiong W."/>
            <person name="Schranz E."/>
        </authorList>
    </citation>
    <scope>NUCLEOTIDE SEQUENCE [LARGE SCALE GENOMIC DNA]</scope>
</reference>
<proteinExistence type="predicted"/>
<dbReference type="EMBL" id="CAKMRJ010005634">
    <property type="protein sequence ID" value="CAH1450363.1"/>
    <property type="molecule type" value="Genomic_DNA"/>
</dbReference>
<evidence type="ECO:0000313" key="1">
    <source>
        <dbReference type="EMBL" id="CAH1450363.1"/>
    </source>
</evidence>
<name>A0AAU9PK36_9ASTR</name>